<reference evidence="2" key="1">
    <citation type="journal article" date="2019" name="Int. J. Syst. Evol. Microbiol.">
        <title>The Global Catalogue of Microorganisms (GCM) 10K type strain sequencing project: providing services to taxonomists for standard genome sequencing and annotation.</title>
        <authorList>
            <consortium name="The Broad Institute Genomics Platform"/>
            <consortium name="The Broad Institute Genome Sequencing Center for Infectious Disease"/>
            <person name="Wu L."/>
            <person name="Ma J."/>
        </authorList>
    </citation>
    <scope>NUCLEOTIDE SEQUENCE [LARGE SCALE GENOMIC DNA]</scope>
    <source>
        <strain evidence="2">CCM 8875</strain>
    </source>
</reference>
<dbReference type="EMBL" id="JBHTOQ010000040">
    <property type="protein sequence ID" value="MFD1483199.1"/>
    <property type="molecule type" value="Genomic_DNA"/>
</dbReference>
<evidence type="ECO:0000313" key="2">
    <source>
        <dbReference type="Proteomes" id="UP001597302"/>
    </source>
</evidence>
<name>A0ABW4E362_9RHOB</name>
<sequence length="47" mass="5113">MFNRAGQKTEVLTVELRGNVLSVLDPVTNEYEALGLARLPSSMAHLA</sequence>
<dbReference type="RefSeq" id="WP_165571044.1">
    <property type="nucleotide sequence ID" value="NZ_CBCSAJ010000056.1"/>
</dbReference>
<evidence type="ECO:0000313" key="1">
    <source>
        <dbReference type="EMBL" id="MFD1483199.1"/>
    </source>
</evidence>
<comment type="caution">
    <text evidence="1">The sequence shown here is derived from an EMBL/GenBank/DDBJ whole genome shotgun (WGS) entry which is preliminary data.</text>
</comment>
<proteinExistence type="predicted"/>
<accession>A0ABW4E362</accession>
<gene>
    <name evidence="1" type="ORF">ACFQ5P_18025</name>
</gene>
<keyword evidence="2" id="KW-1185">Reference proteome</keyword>
<protein>
    <submittedName>
        <fullName evidence="1">Uncharacterized protein</fullName>
    </submittedName>
</protein>
<dbReference type="Proteomes" id="UP001597302">
    <property type="component" value="Unassembled WGS sequence"/>
</dbReference>
<organism evidence="1 2">
    <name type="scientific">Paracoccus nototheniae</name>
    <dbReference type="NCBI Taxonomy" id="2489002"/>
    <lineage>
        <taxon>Bacteria</taxon>
        <taxon>Pseudomonadati</taxon>
        <taxon>Pseudomonadota</taxon>
        <taxon>Alphaproteobacteria</taxon>
        <taxon>Rhodobacterales</taxon>
        <taxon>Paracoccaceae</taxon>
        <taxon>Paracoccus</taxon>
    </lineage>
</organism>